<dbReference type="Proteomes" id="UP000217311">
    <property type="component" value="Chromosome"/>
</dbReference>
<evidence type="ECO:0000256" key="2">
    <source>
        <dbReference type="ARBA" id="ARBA00022801"/>
    </source>
</evidence>
<dbReference type="Pfam" id="PF17851">
    <property type="entry name" value="GH43_C2"/>
    <property type="match status" value="1"/>
</dbReference>
<dbReference type="InterPro" id="IPR006710">
    <property type="entry name" value="Glyco_hydro_43"/>
</dbReference>
<dbReference type="InterPro" id="IPR041542">
    <property type="entry name" value="GH43_C2"/>
</dbReference>
<dbReference type="Pfam" id="PF04616">
    <property type="entry name" value="Glyco_hydro_43"/>
    <property type="match status" value="1"/>
</dbReference>
<name>A0A290MH69_CAUVI</name>
<dbReference type="CDD" id="cd09001">
    <property type="entry name" value="GH43_FsAxh1-like"/>
    <property type="match status" value="1"/>
</dbReference>
<feature type="site" description="Important for catalytic activity, responsible for pKa modulation of the active site Glu and correct orientation of both the proton donor and substrate" evidence="5">
    <location>
        <position position="163"/>
    </location>
</feature>
<feature type="active site" description="Proton acceptor" evidence="4">
    <location>
        <position position="55"/>
    </location>
</feature>
<feature type="active site" description="Proton donor" evidence="4">
    <location>
        <position position="211"/>
    </location>
</feature>
<dbReference type="InterPro" id="IPR013320">
    <property type="entry name" value="ConA-like_dom_sf"/>
</dbReference>
<dbReference type="InterPro" id="IPR023296">
    <property type="entry name" value="Glyco_hydro_beta-prop_sf"/>
</dbReference>
<dbReference type="GO" id="GO:0005975">
    <property type="term" value="P:carbohydrate metabolic process"/>
    <property type="evidence" value="ECO:0007669"/>
    <property type="project" value="InterPro"/>
</dbReference>
<keyword evidence="3 6" id="KW-0326">Glycosidase</keyword>
<evidence type="ECO:0000259" key="7">
    <source>
        <dbReference type="Pfam" id="PF17851"/>
    </source>
</evidence>
<proteinExistence type="inferred from homology"/>
<dbReference type="Gene3D" id="2.60.120.200">
    <property type="match status" value="1"/>
</dbReference>
<reference evidence="9" key="1">
    <citation type="submission" date="2017-09" db="EMBL/GenBank/DDBJ databases">
        <title>Genome evolution observed in wild isolates of Caulobacter crescentus.</title>
        <authorList>
            <person name="Ely B."/>
            <person name="Wilson K."/>
            <person name="Scott D."/>
        </authorList>
    </citation>
    <scope>NUCLEOTIDE SEQUENCE [LARGE SCALE GENOMIC DNA]</scope>
    <source>
        <strain evidence="9">CB13b1a</strain>
    </source>
</reference>
<dbReference type="RefSeq" id="WP_096050881.1">
    <property type="nucleotide sequence ID" value="NZ_CP023315.3"/>
</dbReference>
<evidence type="ECO:0000256" key="5">
    <source>
        <dbReference type="PIRSR" id="PIRSR606710-2"/>
    </source>
</evidence>
<evidence type="ECO:0000313" key="8">
    <source>
        <dbReference type="EMBL" id="ATC31423.1"/>
    </source>
</evidence>
<protein>
    <submittedName>
        <fullName evidence="8">Glycosyl hydrolase</fullName>
    </submittedName>
</protein>
<dbReference type="EMBL" id="CP023315">
    <property type="protein sequence ID" value="ATC31423.1"/>
    <property type="molecule type" value="Genomic_DNA"/>
</dbReference>
<evidence type="ECO:0000256" key="6">
    <source>
        <dbReference type="RuleBase" id="RU361187"/>
    </source>
</evidence>
<dbReference type="SUPFAM" id="SSF49899">
    <property type="entry name" value="Concanavalin A-like lectins/glucanases"/>
    <property type="match status" value="1"/>
</dbReference>
<dbReference type="InterPro" id="IPR051795">
    <property type="entry name" value="Glycosyl_Hydrlase_43"/>
</dbReference>
<evidence type="ECO:0000313" key="9">
    <source>
        <dbReference type="Proteomes" id="UP000217311"/>
    </source>
</evidence>
<organism evidence="8 9">
    <name type="scientific">Caulobacter vibrioides</name>
    <name type="common">Caulobacter crescentus</name>
    <dbReference type="NCBI Taxonomy" id="155892"/>
    <lineage>
        <taxon>Bacteria</taxon>
        <taxon>Pseudomonadati</taxon>
        <taxon>Pseudomonadota</taxon>
        <taxon>Alphaproteobacteria</taxon>
        <taxon>Caulobacterales</taxon>
        <taxon>Caulobacteraceae</taxon>
        <taxon>Caulobacter</taxon>
    </lineage>
</organism>
<dbReference type="Gene3D" id="2.115.10.20">
    <property type="entry name" value="Glycosyl hydrolase domain, family 43"/>
    <property type="match status" value="1"/>
</dbReference>
<accession>A0A290MH69</accession>
<sequence>MAQATRLGAVLRSLSCGVVGLLIIAAAPVSVAQVWRSDSGQGTYTNPPLNADYPDPDIIRVGEDFYFASTTFVNTPGLVILHSKDLVNWDIASHVMPRLTGNPKYDLTEGGDYRRGVYAPSLRYHKGRFYVAVTPVGGRTRIYSAAGVTEPWTMWELDREAFDPGLFFDTDGKAYIVTSIGSDGTITLLSLNDDLSAVVDARVVHFNKGAEGSKLIRRGDWYYLFNAIPSRLGLTVSRAKSLTGPWETRPQIDDTTGGHQGALVDLPDGGWYGFVMLDAGAVGRVTNISPVFWQDDWPVWGTPEAPGRAPASAVKPIQGHPFKEPPSSDDFSTSVLGRQWQWNHNPDDQRWSLTERPGFMRLKATTSDAFWTARNTLVQKGQGPRSRGVAKLDIRGLAVGDQCGLGSFGKFSSQLVVTRTSEGQGAVSARLIESTVQGSKILSVSQPHKVAPTDLWLAVTMDFTTDKSTLSYSPDGKAWVTLPGDFPLAFDWRTGTFQGEQFGLFCYNPNGGQGRLDIDSFTLGKP</sequence>
<keyword evidence="2 6" id="KW-0378">Hydrolase</keyword>
<evidence type="ECO:0000256" key="3">
    <source>
        <dbReference type="ARBA" id="ARBA00023295"/>
    </source>
</evidence>
<dbReference type="PANTHER" id="PTHR42812:SF12">
    <property type="entry name" value="BETA-XYLOSIDASE-RELATED"/>
    <property type="match status" value="1"/>
</dbReference>
<dbReference type="PANTHER" id="PTHR42812">
    <property type="entry name" value="BETA-XYLOSIDASE"/>
    <property type="match status" value="1"/>
</dbReference>
<comment type="similarity">
    <text evidence="1 6">Belongs to the glycosyl hydrolase 43 family.</text>
</comment>
<evidence type="ECO:0000256" key="1">
    <source>
        <dbReference type="ARBA" id="ARBA00009865"/>
    </source>
</evidence>
<dbReference type="AlphaFoldDB" id="A0A290MH69"/>
<feature type="domain" description="Beta-xylosidase C-terminal Concanavalin A-like" evidence="7">
    <location>
        <begin position="328"/>
        <end position="522"/>
    </location>
</feature>
<dbReference type="GO" id="GO:0004553">
    <property type="term" value="F:hydrolase activity, hydrolyzing O-glycosyl compounds"/>
    <property type="evidence" value="ECO:0007669"/>
    <property type="project" value="InterPro"/>
</dbReference>
<gene>
    <name evidence="8" type="ORF">CA606_03140</name>
</gene>
<dbReference type="SUPFAM" id="SSF75005">
    <property type="entry name" value="Arabinanase/levansucrase/invertase"/>
    <property type="match status" value="1"/>
</dbReference>
<evidence type="ECO:0000256" key="4">
    <source>
        <dbReference type="PIRSR" id="PIRSR606710-1"/>
    </source>
</evidence>